<dbReference type="Proteomes" id="UP000198693">
    <property type="component" value="Unassembled WGS sequence"/>
</dbReference>
<dbReference type="STRING" id="463301.SAMN04487955_102161"/>
<reference evidence="2" key="1">
    <citation type="submission" date="2016-10" db="EMBL/GenBank/DDBJ databases">
        <authorList>
            <person name="Varghese N."/>
            <person name="Submissions S."/>
        </authorList>
    </citation>
    <scope>NUCLEOTIDE SEQUENCE [LARGE SCALE GENOMIC DNA]</scope>
    <source>
        <strain evidence="2">CGMCC 1.6981</strain>
    </source>
</reference>
<dbReference type="Gene3D" id="1.10.30.50">
    <property type="match status" value="1"/>
</dbReference>
<proteinExistence type="predicted"/>
<name>A0A1I7G0X0_9GAMM</name>
<dbReference type="EMBL" id="FPBP01000002">
    <property type="protein sequence ID" value="SFU42090.1"/>
    <property type="molecule type" value="Genomic_DNA"/>
</dbReference>
<sequence>MRWICKDDIAECLPQEWRDKADREKQKLFALHSLGDKKKVLNRKASSDVWREFYQLLPESLKKKCWYCEAGEIRSDMPVDHFRPKNKVEEDSEHEGYWWLAFDWENYRCACTFCNSRRNFDETQGGKGCRFPLVNPESRACCPEDKLLLRNEIPDLLDPFEPDDEKLLWFDGDGIPIPRPEANEDEERKVKNSVEIFHLNESRIVRERNKIRLDVERNIEKIRRGDDVKTAKKELKRMVRDTEKLSRAAVIYLRAHRDLNEVKDILNLD</sequence>
<protein>
    <submittedName>
        <fullName evidence="1">TIGR02646 family protein</fullName>
    </submittedName>
</protein>
<keyword evidence="2" id="KW-1185">Reference proteome</keyword>
<evidence type="ECO:0000313" key="1">
    <source>
        <dbReference type="EMBL" id="SFU42090.1"/>
    </source>
</evidence>
<dbReference type="RefSeq" id="WP_089792978.1">
    <property type="nucleotide sequence ID" value="NZ_FPBP01000002.1"/>
</dbReference>
<gene>
    <name evidence="1" type="ORF">SAMN04487955_102161</name>
</gene>
<dbReference type="OrthoDB" id="8824552at2"/>
<dbReference type="AlphaFoldDB" id="A0A1I7G0X0"/>
<dbReference type="CDD" id="cd00085">
    <property type="entry name" value="HNHc"/>
    <property type="match status" value="1"/>
</dbReference>
<evidence type="ECO:0000313" key="2">
    <source>
        <dbReference type="Proteomes" id="UP000198693"/>
    </source>
</evidence>
<organism evidence="1 2">
    <name type="scientific">Halomonas korlensis</name>
    <dbReference type="NCBI Taxonomy" id="463301"/>
    <lineage>
        <taxon>Bacteria</taxon>
        <taxon>Pseudomonadati</taxon>
        <taxon>Pseudomonadota</taxon>
        <taxon>Gammaproteobacteria</taxon>
        <taxon>Oceanospirillales</taxon>
        <taxon>Halomonadaceae</taxon>
        <taxon>Halomonas</taxon>
    </lineage>
</organism>
<dbReference type="InterPro" id="IPR003615">
    <property type="entry name" value="HNH_nuc"/>
</dbReference>
<accession>A0A1I7G0X0</accession>